<protein>
    <submittedName>
        <fullName evidence="2">Uncharacterized protein</fullName>
    </submittedName>
</protein>
<proteinExistence type="predicted"/>
<accession>A0A9W4GZW7</accession>
<evidence type="ECO:0000313" key="2">
    <source>
        <dbReference type="EMBL" id="CAG7620938.1"/>
    </source>
</evidence>
<keyword evidence="3" id="KW-1185">Reference proteome</keyword>
<organism evidence="2 3">
    <name type="scientific">Actinacidiphila bryophytorum</name>
    <dbReference type="NCBI Taxonomy" id="1436133"/>
    <lineage>
        <taxon>Bacteria</taxon>
        <taxon>Bacillati</taxon>
        <taxon>Actinomycetota</taxon>
        <taxon>Actinomycetes</taxon>
        <taxon>Kitasatosporales</taxon>
        <taxon>Streptomycetaceae</taxon>
        <taxon>Actinacidiphila</taxon>
    </lineage>
</organism>
<dbReference type="AlphaFoldDB" id="A0A9W4GZW7"/>
<reference evidence="2" key="1">
    <citation type="submission" date="2021-06" db="EMBL/GenBank/DDBJ databases">
        <authorList>
            <person name="Arsene-Ploetze F."/>
        </authorList>
    </citation>
    <scope>NUCLEOTIDE SEQUENCE</scope>
    <source>
        <strain evidence="2">SBRY1</strain>
    </source>
</reference>
<dbReference type="Proteomes" id="UP001153328">
    <property type="component" value="Unassembled WGS sequence"/>
</dbReference>
<feature type="region of interest" description="Disordered" evidence="1">
    <location>
        <begin position="76"/>
        <end position="178"/>
    </location>
</feature>
<sequence length="178" mass="19076">MDPRGGAVRGRDRLRRRRRTAPAVWGGPCRAAGLRGRGGQRADRRADEVGRQHLLRRRLRRLPGGLADVRLRGVRGDRGLPAGERAAGRVDRGLAAGADPRRRHRQSAAGRPGLRRAHPHRLVDPAGAGRCRTDHPGHLPAVPGAADRGARQLSRGGRRPQGSGDADRVSRAARPGAG</sequence>
<evidence type="ECO:0000256" key="1">
    <source>
        <dbReference type="SAM" id="MobiDB-lite"/>
    </source>
</evidence>
<dbReference type="EMBL" id="CAJVAX010000006">
    <property type="protein sequence ID" value="CAG7620938.1"/>
    <property type="molecule type" value="Genomic_DNA"/>
</dbReference>
<gene>
    <name evidence="2" type="ORF">SBRY_140034</name>
</gene>
<name>A0A9W4GZW7_9ACTN</name>
<evidence type="ECO:0000313" key="3">
    <source>
        <dbReference type="Proteomes" id="UP001153328"/>
    </source>
</evidence>
<feature type="region of interest" description="Disordered" evidence="1">
    <location>
        <begin position="1"/>
        <end position="47"/>
    </location>
</feature>
<comment type="caution">
    <text evidence="2">The sequence shown here is derived from an EMBL/GenBank/DDBJ whole genome shotgun (WGS) entry which is preliminary data.</text>
</comment>